<comment type="caution">
    <text evidence="1">The sequence shown here is derived from an EMBL/GenBank/DDBJ whole genome shotgun (WGS) entry which is preliminary data.</text>
</comment>
<evidence type="ECO:0000313" key="2">
    <source>
        <dbReference type="Proteomes" id="UP000008553"/>
    </source>
</evidence>
<dbReference type="PaxDb" id="73239-Q7RNB2"/>
<name>Q7RNB2_PLAYO</name>
<sequence>MHWGFIYFYFNSNLHNIFCEEECFCQLLINFIRRINRIKFSTYINREIRERRWKINRDNK</sequence>
<evidence type="ECO:0000313" key="1">
    <source>
        <dbReference type="EMBL" id="EAA21310.1"/>
    </source>
</evidence>
<dbReference type="EMBL" id="AABL01000521">
    <property type="protein sequence ID" value="EAA21310.1"/>
    <property type="molecule type" value="Genomic_DNA"/>
</dbReference>
<reference evidence="1 2" key="1">
    <citation type="journal article" date="2002" name="Nature">
        <title>Genome sequence and comparative analysis of the model rodent malaria parasite Plasmodium yoelii yoelii.</title>
        <authorList>
            <person name="Carlton J.M."/>
            <person name="Angiuoli S.V."/>
            <person name="Suh B.B."/>
            <person name="Kooij T.W."/>
            <person name="Pertea M."/>
            <person name="Silva J.C."/>
            <person name="Ermolaeva M.D."/>
            <person name="Allen J.E."/>
            <person name="Selengut J.D."/>
            <person name="Koo H.L."/>
            <person name="Peterson J.D."/>
            <person name="Pop M."/>
            <person name="Kosack D.S."/>
            <person name="Shumway M.F."/>
            <person name="Bidwell S.L."/>
            <person name="Shallom S.J."/>
            <person name="van Aken S.E."/>
            <person name="Riedmuller S.B."/>
            <person name="Feldblyum T.V."/>
            <person name="Cho J.K."/>
            <person name="Quackenbush J."/>
            <person name="Sedegah M."/>
            <person name="Shoaibi A."/>
            <person name="Cummings L.M."/>
            <person name="Florens L."/>
            <person name="Yates J.R."/>
            <person name="Raine J.D."/>
            <person name="Sinden R.E."/>
            <person name="Harris M.A."/>
            <person name="Cunningham D.A."/>
            <person name="Preiser P.R."/>
            <person name="Bergman L.W."/>
            <person name="Vaidya A.B."/>
            <person name="van Lin L.H."/>
            <person name="Janse C.J."/>
            <person name="Waters A.P."/>
            <person name="Smith H.O."/>
            <person name="White O.R."/>
            <person name="Salzberg S.L."/>
            <person name="Venter J.C."/>
            <person name="Fraser C.M."/>
            <person name="Hoffman S.L."/>
            <person name="Gardner M.J."/>
            <person name="Carucci D.J."/>
        </authorList>
    </citation>
    <scope>NUCLEOTIDE SEQUENCE [LARGE SCALE GENOMIC DNA]</scope>
    <source>
        <strain evidence="1 2">17XNL</strain>
    </source>
</reference>
<organism evidence="1 2">
    <name type="scientific">Plasmodium yoelii yoelii</name>
    <dbReference type="NCBI Taxonomy" id="73239"/>
    <lineage>
        <taxon>Eukaryota</taxon>
        <taxon>Sar</taxon>
        <taxon>Alveolata</taxon>
        <taxon>Apicomplexa</taxon>
        <taxon>Aconoidasida</taxon>
        <taxon>Haemosporida</taxon>
        <taxon>Plasmodiidae</taxon>
        <taxon>Plasmodium</taxon>
        <taxon>Plasmodium (Vinckeia)</taxon>
    </lineage>
</organism>
<dbReference type="AlphaFoldDB" id="Q7RNB2"/>
<gene>
    <name evidence="1" type="ORF">PY01908</name>
</gene>
<proteinExistence type="predicted"/>
<dbReference type="InParanoid" id="Q7RNB2"/>
<protein>
    <submittedName>
        <fullName evidence="1">Uncharacterized protein</fullName>
    </submittedName>
</protein>
<keyword evidence="2" id="KW-1185">Reference proteome</keyword>
<dbReference type="Proteomes" id="UP000008553">
    <property type="component" value="Unassembled WGS sequence"/>
</dbReference>
<accession>Q7RNB2</accession>